<dbReference type="CDD" id="cd03254">
    <property type="entry name" value="ABCC_Glucan_exporter_like"/>
    <property type="match status" value="1"/>
</dbReference>
<dbReference type="InterPro" id="IPR027417">
    <property type="entry name" value="P-loop_NTPase"/>
</dbReference>
<feature type="transmembrane region" description="Helical" evidence="7">
    <location>
        <begin position="220"/>
        <end position="239"/>
    </location>
</feature>
<keyword evidence="5 7" id="KW-1133">Transmembrane helix</keyword>
<dbReference type="GO" id="GO:0005524">
    <property type="term" value="F:ATP binding"/>
    <property type="evidence" value="ECO:0007669"/>
    <property type="project" value="UniProtKB-KW"/>
</dbReference>
<gene>
    <name evidence="10" type="ORF">ACFOW9_07200</name>
</gene>
<evidence type="ECO:0000313" key="10">
    <source>
        <dbReference type="EMBL" id="MFC4265385.1"/>
    </source>
</evidence>
<evidence type="ECO:0000313" key="11">
    <source>
        <dbReference type="Proteomes" id="UP001595773"/>
    </source>
</evidence>
<evidence type="ECO:0000259" key="9">
    <source>
        <dbReference type="PROSITE" id="PS50929"/>
    </source>
</evidence>
<feature type="transmembrane region" description="Helical" evidence="7">
    <location>
        <begin position="114"/>
        <end position="134"/>
    </location>
</feature>
<dbReference type="PANTHER" id="PTHR43394:SF1">
    <property type="entry name" value="ATP-BINDING CASSETTE SUB-FAMILY B MEMBER 10, MITOCHONDRIAL"/>
    <property type="match status" value="1"/>
</dbReference>
<dbReference type="SUPFAM" id="SSF90123">
    <property type="entry name" value="ABC transporter transmembrane region"/>
    <property type="match status" value="1"/>
</dbReference>
<dbReference type="PROSITE" id="PS50929">
    <property type="entry name" value="ABC_TM1F"/>
    <property type="match status" value="1"/>
</dbReference>
<dbReference type="InterPro" id="IPR011527">
    <property type="entry name" value="ABC1_TM_dom"/>
</dbReference>
<dbReference type="SMART" id="SM00382">
    <property type="entry name" value="AAA"/>
    <property type="match status" value="1"/>
</dbReference>
<reference evidence="11" key="1">
    <citation type="journal article" date="2019" name="Int. J. Syst. Evol. Microbiol.">
        <title>The Global Catalogue of Microorganisms (GCM) 10K type strain sequencing project: providing services to taxonomists for standard genome sequencing and annotation.</title>
        <authorList>
            <consortium name="The Broad Institute Genomics Platform"/>
            <consortium name="The Broad Institute Genome Sequencing Center for Infectious Disease"/>
            <person name="Wu L."/>
            <person name="Ma J."/>
        </authorList>
    </citation>
    <scope>NUCLEOTIDE SEQUENCE [LARGE SCALE GENOMIC DNA]</scope>
    <source>
        <strain evidence="11">CGMCC 1.10698</strain>
    </source>
</reference>
<organism evidence="10 11">
    <name type="scientific">Arthrobacter cryoconiti</name>
    <dbReference type="NCBI Taxonomy" id="748907"/>
    <lineage>
        <taxon>Bacteria</taxon>
        <taxon>Bacillati</taxon>
        <taxon>Actinomycetota</taxon>
        <taxon>Actinomycetes</taxon>
        <taxon>Micrococcales</taxon>
        <taxon>Micrococcaceae</taxon>
        <taxon>Arthrobacter</taxon>
    </lineage>
</organism>
<dbReference type="InterPro" id="IPR003593">
    <property type="entry name" value="AAA+_ATPase"/>
</dbReference>
<dbReference type="Pfam" id="PF00664">
    <property type="entry name" value="ABC_membrane"/>
    <property type="match status" value="1"/>
</dbReference>
<accession>A0ABV8QYQ7</accession>
<evidence type="ECO:0000256" key="5">
    <source>
        <dbReference type="ARBA" id="ARBA00022989"/>
    </source>
</evidence>
<dbReference type="PROSITE" id="PS50893">
    <property type="entry name" value="ABC_TRANSPORTER_2"/>
    <property type="match status" value="1"/>
</dbReference>
<evidence type="ECO:0000256" key="6">
    <source>
        <dbReference type="ARBA" id="ARBA00023136"/>
    </source>
</evidence>
<sequence length="644" mass="70252">MSMMRGGGGPPQKAMAFGPSLKRILRLMAPDKLRIAWVVFLAAISVGLSVVAPKILGQATDIIFNGVVGQMLAKEFPAGTSKEAAVVGLRAAGQGQIADMLNGMNVVPGVGLDLGALGIVLMIVLGLYIVAFFFNWSQGFITTGIVQRAMYRLRRDIENKLDRLPMSHFQQESRGDVLSRVTNDIDNFSQTLNQTLTQLLIAVLTVVGVLGMMFSISPLLAGISLLTVPIIAALTVVIAKRSRVQFMMQWKSTGDLNGHVEEMFTGHEVVKAFGQQDAAIEKFKVSNDELYESSAKAQFISGIIMPSMNFVSNLNYVVVAVLGGIQVASGILTIGSVQAFIQYSRQFSQPMAQIGSMINLLQSGVASAERVFDLLDAPEQSPDHHPAETLERVVGRVVFDHVNFGYTQGEHLIKDLSLVAEPGETVAIVGPTGAGKTTLVNLLMRFYEIDSGTITIDGVDTAKLTRDDLRSQFGMVLQDAWLFGGTIRENLAYGKLGATEEEILSAAQATHVDHFVRSLPDGYDTVLTDDGGGLSQGQRQLMTIARAWIANPGILILDEATSSVDTRTEVMIRQAMNRLRRDRTSFVIAHRLSTIRDADLILVMRDGEIVEQGTHEQLLEHKNFYYDLYMSQFGDPLVEEVELA</sequence>
<proteinExistence type="predicted"/>
<feature type="transmembrane region" description="Helical" evidence="7">
    <location>
        <begin position="35"/>
        <end position="56"/>
    </location>
</feature>
<keyword evidence="11" id="KW-1185">Reference proteome</keyword>
<dbReference type="InterPro" id="IPR003439">
    <property type="entry name" value="ABC_transporter-like_ATP-bd"/>
</dbReference>
<feature type="transmembrane region" description="Helical" evidence="7">
    <location>
        <begin position="196"/>
        <end position="214"/>
    </location>
</feature>
<dbReference type="Proteomes" id="UP001595773">
    <property type="component" value="Unassembled WGS sequence"/>
</dbReference>
<evidence type="ECO:0000256" key="1">
    <source>
        <dbReference type="ARBA" id="ARBA00004651"/>
    </source>
</evidence>
<dbReference type="InterPro" id="IPR036640">
    <property type="entry name" value="ABC1_TM_sf"/>
</dbReference>
<evidence type="ECO:0000256" key="2">
    <source>
        <dbReference type="ARBA" id="ARBA00022692"/>
    </source>
</evidence>
<evidence type="ECO:0000256" key="3">
    <source>
        <dbReference type="ARBA" id="ARBA00022741"/>
    </source>
</evidence>
<feature type="domain" description="ABC transporter" evidence="8">
    <location>
        <begin position="397"/>
        <end position="631"/>
    </location>
</feature>
<dbReference type="Gene3D" id="3.40.50.300">
    <property type="entry name" value="P-loop containing nucleotide triphosphate hydrolases"/>
    <property type="match status" value="1"/>
</dbReference>
<keyword evidence="2 7" id="KW-0812">Transmembrane</keyword>
<feature type="transmembrane region" description="Helical" evidence="7">
    <location>
        <begin position="314"/>
        <end position="341"/>
    </location>
</feature>
<dbReference type="InterPro" id="IPR039421">
    <property type="entry name" value="Type_1_exporter"/>
</dbReference>
<dbReference type="CDD" id="cd18547">
    <property type="entry name" value="ABC_6TM_Tm288_like"/>
    <property type="match status" value="1"/>
</dbReference>
<evidence type="ECO:0000256" key="7">
    <source>
        <dbReference type="SAM" id="Phobius"/>
    </source>
</evidence>
<evidence type="ECO:0000259" key="8">
    <source>
        <dbReference type="PROSITE" id="PS50893"/>
    </source>
</evidence>
<dbReference type="PROSITE" id="PS00211">
    <property type="entry name" value="ABC_TRANSPORTER_1"/>
    <property type="match status" value="1"/>
</dbReference>
<dbReference type="RefSeq" id="WP_230068492.1">
    <property type="nucleotide sequence ID" value="NZ_BAABLL010000005.1"/>
</dbReference>
<dbReference type="PANTHER" id="PTHR43394">
    <property type="entry name" value="ATP-DEPENDENT PERMEASE MDL1, MITOCHONDRIAL"/>
    <property type="match status" value="1"/>
</dbReference>
<keyword evidence="6 7" id="KW-0472">Membrane</keyword>
<dbReference type="SUPFAM" id="SSF52540">
    <property type="entry name" value="P-loop containing nucleoside triphosphate hydrolases"/>
    <property type="match status" value="1"/>
</dbReference>
<dbReference type="EMBL" id="JBHSCQ010000008">
    <property type="protein sequence ID" value="MFC4265385.1"/>
    <property type="molecule type" value="Genomic_DNA"/>
</dbReference>
<feature type="domain" description="ABC transmembrane type-1" evidence="9">
    <location>
        <begin position="36"/>
        <end position="363"/>
    </location>
</feature>
<comment type="subcellular location">
    <subcellularLocation>
        <location evidence="1">Cell membrane</location>
        <topology evidence="1">Multi-pass membrane protein</topology>
    </subcellularLocation>
</comment>
<dbReference type="InterPro" id="IPR017871">
    <property type="entry name" value="ABC_transporter-like_CS"/>
</dbReference>
<keyword evidence="3" id="KW-0547">Nucleotide-binding</keyword>
<dbReference type="Pfam" id="PF00005">
    <property type="entry name" value="ABC_tran"/>
    <property type="match status" value="1"/>
</dbReference>
<name>A0ABV8QYQ7_9MICC</name>
<protein>
    <submittedName>
        <fullName evidence="10">ABC transporter ATP-binding protein</fullName>
    </submittedName>
</protein>
<evidence type="ECO:0000256" key="4">
    <source>
        <dbReference type="ARBA" id="ARBA00022840"/>
    </source>
</evidence>
<dbReference type="Gene3D" id="1.20.1560.10">
    <property type="entry name" value="ABC transporter type 1, transmembrane domain"/>
    <property type="match status" value="1"/>
</dbReference>
<comment type="caution">
    <text evidence="10">The sequence shown here is derived from an EMBL/GenBank/DDBJ whole genome shotgun (WGS) entry which is preliminary data.</text>
</comment>
<keyword evidence="4 10" id="KW-0067">ATP-binding</keyword>